<proteinExistence type="predicted"/>
<feature type="transmembrane region" description="Helical" evidence="1">
    <location>
        <begin position="166"/>
        <end position="187"/>
    </location>
</feature>
<name>A0ABT0HCD6_9FLAO</name>
<feature type="transmembrane region" description="Helical" evidence="1">
    <location>
        <begin position="208"/>
        <end position="239"/>
    </location>
</feature>
<dbReference type="Proteomes" id="UP001203687">
    <property type="component" value="Unassembled WGS sequence"/>
</dbReference>
<dbReference type="RefSeq" id="WP_248413769.1">
    <property type="nucleotide sequence ID" value="NZ_JALPQF010000019.1"/>
</dbReference>
<gene>
    <name evidence="2" type="ORF">MUY34_15415</name>
</gene>
<evidence type="ECO:0008006" key="4">
    <source>
        <dbReference type="Google" id="ProtNLM"/>
    </source>
</evidence>
<organism evidence="2 3">
    <name type="scientific">Psychroserpens algicola</name>
    <dbReference type="NCBI Taxonomy" id="1719034"/>
    <lineage>
        <taxon>Bacteria</taxon>
        <taxon>Pseudomonadati</taxon>
        <taxon>Bacteroidota</taxon>
        <taxon>Flavobacteriia</taxon>
        <taxon>Flavobacteriales</taxon>
        <taxon>Flavobacteriaceae</taxon>
        <taxon>Psychroserpens</taxon>
    </lineage>
</organism>
<feature type="transmembrane region" description="Helical" evidence="1">
    <location>
        <begin position="259"/>
        <end position="282"/>
    </location>
</feature>
<keyword evidence="3" id="KW-1185">Reference proteome</keyword>
<accession>A0ABT0HCD6</accession>
<feature type="transmembrane region" description="Helical" evidence="1">
    <location>
        <begin position="79"/>
        <end position="106"/>
    </location>
</feature>
<reference evidence="2" key="1">
    <citation type="submission" date="2022-04" db="EMBL/GenBank/DDBJ databases">
        <authorList>
            <person name="Ren T."/>
        </authorList>
    </citation>
    <scope>NUCLEOTIDE SEQUENCE</scope>
    <source>
        <strain evidence="2">F63249</strain>
    </source>
</reference>
<sequence length="313" mass="35368">MLLYKSRGFGEYFQDTFAFLKQNGKHLYKHFFIINGAFLLILMVMTYFISKFYTDIVFGGFVNGNVNALEKYMNENSGLFALLFIVFLIIGVVAAIISYAFVPIYLKLYVKHDGKHFSASDIIKSYKRNIGKILVFLICGLLILIPIAIFAGIVSFILSITIIGMLLLPLVVGGISLFYQGGLMEYLEQKKGIWESFGYFWSLMSRKFWAAIGSVGIFFVMAYLAQMVVTFVPYIFGIVNLFIDVEPGYNPDPTEIQKTMTIILLVIFLLSFIVGSLLNVIVQLNQGVIFYSLKEDNENINTKSDIDLIGEGE</sequence>
<evidence type="ECO:0000313" key="3">
    <source>
        <dbReference type="Proteomes" id="UP001203687"/>
    </source>
</evidence>
<keyword evidence="1" id="KW-1133">Transmembrane helix</keyword>
<keyword evidence="1" id="KW-0812">Transmembrane</keyword>
<protein>
    <recommendedName>
        <fullName evidence="4">Glycerophosphoryl diester phosphodiesterase membrane domain-containing protein</fullName>
    </recommendedName>
</protein>
<keyword evidence="1" id="KW-0472">Membrane</keyword>
<evidence type="ECO:0000256" key="1">
    <source>
        <dbReference type="SAM" id="Phobius"/>
    </source>
</evidence>
<feature type="transmembrane region" description="Helical" evidence="1">
    <location>
        <begin position="31"/>
        <end position="49"/>
    </location>
</feature>
<comment type="caution">
    <text evidence="2">The sequence shown here is derived from an EMBL/GenBank/DDBJ whole genome shotgun (WGS) entry which is preliminary data.</text>
</comment>
<dbReference type="EMBL" id="JALPQF010000019">
    <property type="protein sequence ID" value="MCK8482023.1"/>
    <property type="molecule type" value="Genomic_DNA"/>
</dbReference>
<feature type="transmembrane region" description="Helical" evidence="1">
    <location>
        <begin position="133"/>
        <end position="160"/>
    </location>
</feature>
<evidence type="ECO:0000313" key="2">
    <source>
        <dbReference type="EMBL" id="MCK8482023.1"/>
    </source>
</evidence>